<keyword evidence="2" id="KW-1185">Reference proteome</keyword>
<accession>A0AAD6WQS3</accession>
<dbReference type="Proteomes" id="UP001218188">
    <property type="component" value="Unassembled WGS sequence"/>
</dbReference>
<name>A0AAD6WQS3_9AGAR</name>
<dbReference type="EMBL" id="JARJCM010000225">
    <property type="protein sequence ID" value="KAJ7021727.1"/>
    <property type="molecule type" value="Genomic_DNA"/>
</dbReference>
<protein>
    <submittedName>
        <fullName evidence="1">Uncharacterized protein</fullName>
    </submittedName>
</protein>
<organism evidence="1 2">
    <name type="scientific">Mycena alexandri</name>
    <dbReference type="NCBI Taxonomy" id="1745969"/>
    <lineage>
        <taxon>Eukaryota</taxon>
        <taxon>Fungi</taxon>
        <taxon>Dikarya</taxon>
        <taxon>Basidiomycota</taxon>
        <taxon>Agaricomycotina</taxon>
        <taxon>Agaricomycetes</taxon>
        <taxon>Agaricomycetidae</taxon>
        <taxon>Agaricales</taxon>
        <taxon>Marasmiineae</taxon>
        <taxon>Mycenaceae</taxon>
        <taxon>Mycena</taxon>
    </lineage>
</organism>
<sequence length="231" mass="25374">MYTGIKYKALPQAGIEQIKVNDHGIPFLPRPAAWLRYVSTQTPHLRVPADFSVSGSDTISATTFAEDKTMVNATSAEVAETALGSVVLTPGAFYQIRNKHGRYLTRWGPDGVIFEKTYPDVYCNFQAARFPGTNYVTLRTDAGTTINVDRGFNPPALWLYPLYAAGAFEAISAGEGKYYLIVRDMSRLDQGPWVVKGENINGNAITTAQYPATIHTVYITEVHSLEAGDDV</sequence>
<proteinExistence type="predicted"/>
<evidence type="ECO:0000313" key="1">
    <source>
        <dbReference type="EMBL" id="KAJ7021727.1"/>
    </source>
</evidence>
<comment type="caution">
    <text evidence="1">The sequence shown here is derived from an EMBL/GenBank/DDBJ whole genome shotgun (WGS) entry which is preliminary data.</text>
</comment>
<reference evidence="1" key="1">
    <citation type="submission" date="2023-03" db="EMBL/GenBank/DDBJ databases">
        <title>Massive genome expansion in bonnet fungi (Mycena s.s.) driven by repeated elements and novel gene families across ecological guilds.</title>
        <authorList>
            <consortium name="Lawrence Berkeley National Laboratory"/>
            <person name="Harder C.B."/>
            <person name="Miyauchi S."/>
            <person name="Viragh M."/>
            <person name="Kuo A."/>
            <person name="Thoen E."/>
            <person name="Andreopoulos B."/>
            <person name="Lu D."/>
            <person name="Skrede I."/>
            <person name="Drula E."/>
            <person name="Henrissat B."/>
            <person name="Morin E."/>
            <person name="Kohler A."/>
            <person name="Barry K."/>
            <person name="LaButti K."/>
            <person name="Morin E."/>
            <person name="Salamov A."/>
            <person name="Lipzen A."/>
            <person name="Mereny Z."/>
            <person name="Hegedus B."/>
            <person name="Baldrian P."/>
            <person name="Stursova M."/>
            <person name="Weitz H."/>
            <person name="Taylor A."/>
            <person name="Grigoriev I.V."/>
            <person name="Nagy L.G."/>
            <person name="Martin F."/>
            <person name="Kauserud H."/>
        </authorList>
    </citation>
    <scope>NUCLEOTIDE SEQUENCE</scope>
    <source>
        <strain evidence="1">CBHHK200</strain>
    </source>
</reference>
<evidence type="ECO:0000313" key="2">
    <source>
        <dbReference type="Proteomes" id="UP001218188"/>
    </source>
</evidence>
<dbReference type="AlphaFoldDB" id="A0AAD6WQS3"/>
<gene>
    <name evidence="1" type="ORF">C8F04DRAFT_1313411</name>
</gene>